<dbReference type="RefSeq" id="WP_316974161.1">
    <property type="nucleotide sequence ID" value="NZ_JAWIIJ010000008.1"/>
</dbReference>
<evidence type="ECO:0000313" key="3">
    <source>
        <dbReference type="Proteomes" id="UP001269819"/>
    </source>
</evidence>
<organism evidence="2 3">
    <name type="scientific">Marinobacter xestospongiae</name>
    <dbReference type="NCBI Taxonomy" id="994319"/>
    <lineage>
        <taxon>Bacteria</taxon>
        <taxon>Pseudomonadati</taxon>
        <taxon>Pseudomonadota</taxon>
        <taxon>Gammaproteobacteria</taxon>
        <taxon>Pseudomonadales</taxon>
        <taxon>Marinobacteraceae</taxon>
        <taxon>Marinobacter</taxon>
    </lineage>
</organism>
<dbReference type="PANTHER" id="PTHR38834:SF3">
    <property type="entry name" value="SOLUTE-BINDING PROTEIN FAMILY 3_N-TERMINAL DOMAIN-CONTAINING PROTEIN"/>
    <property type="match status" value="1"/>
</dbReference>
<dbReference type="Proteomes" id="UP001269819">
    <property type="component" value="Unassembled WGS sequence"/>
</dbReference>
<dbReference type="SUPFAM" id="SSF53850">
    <property type="entry name" value="Periplasmic binding protein-like II"/>
    <property type="match status" value="1"/>
</dbReference>
<proteinExistence type="predicted"/>
<gene>
    <name evidence="2" type="ORF">RYS15_13215</name>
</gene>
<feature type="chain" id="PRO_5046118351" evidence="1">
    <location>
        <begin position="23"/>
        <end position="248"/>
    </location>
</feature>
<keyword evidence="1" id="KW-0732">Signal</keyword>
<dbReference type="PANTHER" id="PTHR38834">
    <property type="entry name" value="PERIPLASMIC SUBSTRATE BINDING PROTEIN FAMILY 3"/>
    <property type="match status" value="1"/>
</dbReference>
<evidence type="ECO:0000256" key="1">
    <source>
        <dbReference type="SAM" id="SignalP"/>
    </source>
</evidence>
<reference evidence="2 3" key="1">
    <citation type="submission" date="2023-10" db="EMBL/GenBank/DDBJ databases">
        <title>Characteristics and mechanism of a salt-tolerant marine origin heterotrophic nitrifying- aerobic denitrifying bacteria Marinobacter xestospongiae HN1.</title>
        <authorList>
            <person name="Qi R."/>
        </authorList>
    </citation>
    <scope>NUCLEOTIDE SEQUENCE [LARGE SCALE GENOMIC DNA]</scope>
    <source>
        <strain evidence="2 3">HN1</strain>
    </source>
</reference>
<name>A0ABU3VZE4_9GAMM</name>
<keyword evidence="3" id="KW-1185">Reference proteome</keyword>
<evidence type="ECO:0000313" key="2">
    <source>
        <dbReference type="EMBL" id="MDV2079647.1"/>
    </source>
</evidence>
<sequence length="248" mass="28007">MRLLAVPMLLAMLMGTGVPAMASEKLYFYTENYPPYNMSATGRAFEHSADQIDGLCTDLVEAIMANTSLDFVIKLRNWDYGYQRALNKPNHGVFCTAYNDERAGQFKWVGPLTTVAWTVFGKAGTDITLNSLDDAKGYSFGGYRNDIMTDFLKERGFKMSELDSNDLNPRRLALGQIDLWLVDRLTGYYLASQQDVEDIEELYSFNETELYLALNPDTPDEVVQTLEMALEQVHQSGMFSAISDRYGL</sequence>
<dbReference type="EMBL" id="JAWIIJ010000008">
    <property type="protein sequence ID" value="MDV2079647.1"/>
    <property type="molecule type" value="Genomic_DNA"/>
</dbReference>
<accession>A0ABU3VZE4</accession>
<dbReference type="Gene3D" id="3.40.190.10">
    <property type="entry name" value="Periplasmic binding protein-like II"/>
    <property type="match status" value="2"/>
</dbReference>
<protein>
    <submittedName>
        <fullName evidence="2">Transporter substrate-binding domain-containing protein</fullName>
    </submittedName>
</protein>
<comment type="caution">
    <text evidence="2">The sequence shown here is derived from an EMBL/GenBank/DDBJ whole genome shotgun (WGS) entry which is preliminary data.</text>
</comment>
<feature type="signal peptide" evidence="1">
    <location>
        <begin position="1"/>
        <end position="22"/>
    </location>
</feature>